<evidence type="ECO:0000313" key="1">
    <source>
        <dbReference type="EMBL" id="SJM91188.1"/>
    </source>
</evidence>
<proteinExistence type="predicted"/>
<organism evidence="1 2">
    <name type="scientific">Crenothrix polyspora</name>
    <dbReference type="NCBI Taxonomy" id="360316"/>
    <lineage>
        <taxon>Bacteria</taxon>
        <taxon>Pseudomonadati</taxon>
        <taxon>Pseudomonadota</taxon>
        <taxon>Gammaproteobacteria</taxon>
        <taxon>Methylococcales</taxon>
        <taxon>Crenotrichaceae</taxon>
        <taxon>Crenothrix</taxon>
    </lineage>
</organism>
<keyword evidence="2" id="KW-1185">Reference proteome</keyword>
<dbReference type="Proteomes" id="UP000195667">
    <property type="component" value="Unassembled WGS sequence"/>
</dbReference>
<dbReference type="AlphaFoldDB" id="A0A1R4H4J1"/>
<name>A0A1R4H4J1_9GAMM</name>
<protein>
    <submittedName>
        <fullName evidence="1">Uncharacterized protein</fullName>
    </submittedName>
</protein>
<reference evidence="2" key="1">
    <citation type="submission" date="2017-02" db="EMBL/GenBank/DDBJ databases">
        <authorList>
            <person name="Daims H."/>
        </authorList>
    </citation>
    <scope>NUCLEOTIDE SEQUENCE [LARGE SCALE GENOMIC DNA]</scope>
</reference>
<dbReference type="EMBL" id="FUKI01000090">
    <property type="protein sequence ID" value="SJM91188.1"/>
    <property type="molecule type" value="Genomic_DNA"/>
</dbReference>
<accession>A0A1R4H4J1</accession>
<sequence>MSFVSAILGVADAEVVMEVVMEEKVVMAADVVADAGVGAAEVVVKIVLTVSPLPQTLARK</sequence>
<gene>
    <name evidence="1" type="ORF">CRENPOLYSF1_180028</name>
</gene>
<evidence type="ECO:0000313" key="2">
    <source>
        <dbReference type="Proteomes" id="UP000195667"/>
    </source>
</evidence>